<dbReference type="EMBL" id="JABWMJ010000008">
    <property type="protein sequence ID" value="NUZ07659.1"/>
    <property type="molecule type" value="Genomic_DNA"/>
</dbReference>
<dbReference type="AlphaFoldDB" id="A0A7Y6NQX0"/>
<name>A0A7Y6NQX0_9BURK</name>
<dbReference type="Proteomes" id="UP000529637">
    <property type="component" value="Unassembled WGS sequence"/>
</dbReference>
<gene>
    <name evidence="1" type="ORF">HQN59_17980</name>
</gene>
<protein>
    <submittedName>
        <fullName evidence="1">Uncharacterized protein</fullName>
    </submittedName>
</protein>
<evidence type="ECO:0000313" key="2">
    <source>
        <dbReference type="Proteomes" id="UP000529637"/>
    </source>
</evidence>
<reference evidence="1 2" key="1">
    <citation type="submission" date="2020-06" db="EMBL/GenBank/DDBJ databases">
        <title>Schlegella sp. ID0723 isolated from air conditioner.</title>
        <authorList>
            <person name="Kim D.Y."/>
            <person name="Kim D.-U."/>
        </authorList>
    </citation>
    <scope>NUCLEOTIDE SEQUENCE [LARGE SCALE GENOMIC DNA]</scope>
    <source>
        <strain evidence="1 2">ID0723</strain>
    </source>
</reference>
<comment type="caution">
    <text evidence="1">The sequence shown here is derived from an EMBL/GenBank/DDBJ whole genome shotgun (WGS) entry which is preliminary data.</text>
</comment>
<evidence type="ECO:0000313" key="1">
    <source>
        <dbReference type="EMBL" id="NUZ07659.1"/>
    </source>
</evidence>
<keyword evidence="2" id="KW-1185">Reference proteome</keyword>
<dbReference type="InterPro" id="IPR046618">
    <property type="entry name" value="DUF6731"/>
</dbReference>
<accession>A0A7Y6NQX0</accession>
<proteinExistence type="predicted"/>
<sequence length="278" mass="31517">MAEKSYKVYFARTSMGQQGGSIAQALREAYEQFGPNLPPIELGGEGYQVRNLERTGRVWKGVFGRLRDDAPHIVDAVRDQEREIDLQEGDRIIDKCHFLYRERRNVLVWQTNRTAGGLSRAQQYLAQVLDDYVELPQIMNEAELAEVLEREVYEVSFSYDRPPSLGQSSPAWTQHAFDMMENVHAAQAKFVLRAQRGSGLTGAANRMVRRLVGEVGVEKVRVRLTDDSEPVELFMAPLKTTIKVSVIGRYPIPAEVYQALEQAYDNHRDYVGAPEPGE</sequence>
<dbReference type="Pfam" id="PF20505">
    <property type="entry name" value="DUF6731"/>
    <property type="match status" value="1"/>
</dbReference>
<dbReference type="RefSeq" id="WP_176070489.1">
    <property type="nucleotide sequence ID" value="NZ_JABWMJ010000008.1"/>
</dbReference>
<organism evidence="1 2">
    <name type="scientific">Piscinibacter koreensis</name>
    <dbReference type="NCBI Taxonomy" id="2742824"/>
    <lineage>
        <taxon>Bacteria</taxon>
        <taxon>Pseudomonadati</taxon>
        <taxon>Pseudomonadota</taxon>
        <taxon>Betaproteobacteria</taxon>
        <taxon>Burkholderiales</taxon>
        <taxon>Sphaerotilaceae</taxon>
        <taxon>Piscinibacter</taxon>
    </lineage>
</organism>